<dbReference type="InParanoid" id="A0A0C3HB05"/>
<dbReference type="OrthoDB" id="107372at2759"/>
<feature type="compositionally biased region" description="Polar residues" evidence="2">
    <location>
        <begin position="36"/>
        <end position="48"/>
    </location>
</feature>
<evidence type="ECO:0000256" key="2">
    <source>
        <dbReference type="SAM" id="MobiDB-lite"/>
    </source>
</evidence>
<dbReference type="InterPro" id="IPR040152">
    <property type="entry name" value="Atp25"/>
</dbReference>
<proteinExistence type="inferred from homology"/>
<dbReference type="GO" id="GO:0048255">
    <property type="term" value="P:mRNA stabilization"/>
    <property type="evidence" value="ECO:0007669"/>
    <property type="project" value="TreeGrafter"/>
</dbReference>
<name>A0A0C3HB05_OIDMZ</name>
<feature type="region of interest" description="Disordered" evidence="2">
    <location>
        <begin position="26"/>
        <end position="48"/>
    </location>
</feature>
<keyword evidence="4" id="KW-1185">Reference proteome</keyword>
<dbReference type="PANTHER" id="PTHR28087">
    <property type="entry name" value="ATPASE SYNTHESIS PROTEIN 25, MITOCHONDRIAL"/>
    <property type="match status" value="1"/>
</dbReference>
<protein>
    <recommendedName>
        <fullName evidence="1">ATPase synthesis protein 25</fullName>
    </recommendedName>
</protein>
<dbReference type="PANTHER" id="PTHR28087:SF1">
    <property type="entry name" value="ATPASE SYNTHESIS PROTEIN 25, MITOCHONDRIAL"/>
    <property type="match status" value="1"/>
</dbReference>
<keyword evidence="1" id="KW-0809">Transit peptide</keyword>
<comment type="subcellular location">
    <subcellularLocation>
        <location evidence="1">Mitochondrion inner membrane</location>
        <topology evidence="1">Peripheral membrane protein</topology>
        <orientation evidence="1">Matrix side</orientation>
    </subcellularLocation>
</comment>
<reference evidence="4" key="2">
    <citation type="submission" date="2015-01" db="EMBL/GenBank/DDBJ databases">
        <title>Evolutionary Origins and Diversification of the Mycorrhizal Mutualists.</title>
        <authorList>
            <consortium name="DOE Joint Genome Institute"/>
            <consortium name="Mycorrhizal Genomics Consortium"/>
            <person name="Kohler A."/>
            <person name="Kuo A."/>
            <person name="Nagy L.G."/>
            <person name="Floudas D."/>
            <person name="Copeland A."/>
            <person name="Barry K.W."/>
            <person name="Cichocki N."/>
            <person name="Veneault-Fourrey C."/>
            <person name="LaButti K."/>
            <person name="Lindquist E.A."/>
            <person name="Lipzen A."/>
            <person name="Lundell T."/>
            <person name="Morin E."/>
            <person name="Murat C."/>
            <person name="Riley R."/>
            <person name="Ohm R."/>
            <person name="Sun H."/>
            <person name="Tunlid A."/>
            <person name="Henrissat B."/>
            <person name="Grigoriev I.V."/>
            <person name="Hibbett D.S."/>
            <person name="Martin F."/>
        </authorList>
    </citation>
    <scope>NUCLEOTIDE SEQUENCE [LARGE SCALE GENOMIC DNA]</scope>
    <source>
        <strain evidence="4">Zn</strain>
    </source>
</reference>
<keyword evidence="1" id="KW-0496">Mitochondrion</keyword>
<gene>
    <name evidence="3" type="ORF">OIDMADRAFT_19505</name>
</gene>
<sequence>MHDQGHKVLTEEVFLLLQEALTSEVYPGDSKPAKPTATTFDLPSNQTSPRQHRLHLTMLAVDMPLFSDETRLRLLELYARKQYWREFWDVWRMAPRRGQPQSPPMYALMFRKIAETKNQKACIAVLRTWVPEMDAETPKIALDGEVAEAVRAVLEVAEPLVQEEAARNPGGRGEWIDLWRRTMQGGSFSPVR</sequence>
<dbReference type="STRING" id="913774.A0A0C3HB05"/>
<organism evidence="3 4">
    <name type="scientific">Oidiodendron maius (strain Zn)</name>
    <dbReference type="NCBI Taxonomy" id="913774"/>
    <lineage>
        <taxon>Eukaryota</taxon>
        <taxon>Fungi</taxon>
        <taxon>Dikarya</taxon>
        <taxon>Ascomycota</taxon>
        <taxon>Pezizomycotina</taxon>
        <taxon>Leotiomycetes</taxon>
        <taxon>Leotiomycetes incertae sedis</taxon>
        <taxon>Myxotrichaceae</taxon>
        <taxon>Oidiodendron</taxon>
    </lineage>
</organism>
<comment type="similarity">
    <text evidence="1">Belongs to the ATP25 family.</text>
</comment>
<dbReference type="AlphaFoldDB" id="A0A0C3HB05"/>
<keyword evidence="1" id="KW-0472">Membrane</keyword>
<evidence type="ECO:0000256" key="1">
    <source>
        <dbReference type="RuleBase" id="RU367062"/>
    </source>
</evidence>
<reference evidence="3 4" key="1">
    <citation type="submission" date="2014-04" db="EMBL/GenBank/DDBJ databases">
        <authorList>
            <consortium name="DOE Joint Genome Institute"/>
            <person name="Kuo A."/>
            <person name="Martino E."/>
            <person name="Perotto S."/>
            <person name="Kohler A."/>
            <person name="Nagy L.G."/>
            <person name="Floudas D."/>
            <person name="Copeland A."/>
            <person name="Barry K.W."/>
            <person name="Cichocki N."/>
            <person name="Veneault-Fourrey C."/>
            <person name="LaButti K."/>
            <person name="Lindquist E.A."/>
            <person name="Lipzen A."/>
            <person name="Lundell T."/>
            <person name="Morin E."/>
            <person name="Murat C."/>
            <person name="Sun H."/>
            <person name="Tunlid A."/>
            <person name="Henrissat B."/>
            <person name="Grigoriev I.V."/>
            <person name="Hibbett D.S."/>
            <person name="Martin F."/>
            <person name="Nordberg H.P."/>
            <person name="Cantor M.N."/>
            <person name="Hua S.X."/>
        </authorList>
    </citation>
    <scope>NUCLEOTIDE SEQUENCE [LARGE SCALE GENOMIC DNA]</scope>
    <source>
        <strain evidence="3 4">Zn</strain>
    </source>
</reference>
<evidence type="ECO:0000313" key="4">
    <source>
        <dbReference type="Proteomes" id="UP000054321"/>
    </source>
</evidence>
<evidence type="ECO:0000313" key="3">
    <source>
        <dbReference type="EMBL" id="KIN00410.1"/>
    </source>
</evidence>
<comment type="function">
    <text evidence="1">Mitochondrial mRNA stabilization factor.</text>
</comment>
<dbReference type="GO" id="GO:0140053">
    <property type="term" value="P:mitochondrial gene expression"/>
    <property type="evidence" value="ECO:0007669"/>
    <property type="project" value="UniProtKB-UniRule"/>
</dbReference>
<dbReference type="GO" id="GO:0005743">
    <property type="term" value="C:mitochondrial inner membrane"/>
    <property type="evidence" value="ECO:0007669"/>
    <property type="project" value="UniProtKB-SubCell"/>
</dbReference>
<accession>A0A0C3HB05</accession>
<dbReference type="Proteomes" id="UP000054321">
    <property type="component" value="Unassembled WGS sequence"/>
</dbReference>
<dbReference type="EMBL" id="KN832877">
    <property type="protein sequence ID" value="KIN00410.1"/>
    <property type="molecule type" value="Genomic_DNA"/>
</dbReference>
<dbReference type="HOGENOM" id="CLU_1415576_0_0_1"/>
<keyword evidence="1" id="KW-0999">Mitochondrion inner membrane</keyword>